<dbReference type="GO" id="GO:0046872">
    <property type="term" value="F:metal ion binding"/>
    <property type="evidence" value="ECO:0007669"/>
    <property type="project" value="UniProtKB-UniRule"/>
</dbReference>
<dbReference type="FunFam" id="3.10.120.10:FF:000002">
    <property type="entry name" value="Cytochrome b5 type B"/>
    <property type="match status" value="1"/>
</dbReference>
<dbReference type="InterPro" id="IPR018506">
    <property type="entry name" value="Cyt_B5_heme-BS"/>
</dbReference>
<comment type="subcellular location">
    <subcellularLocation>
        <location evidence="1">Membrane</location>
    </subcellularLocation>
</comment>
<organism evidence="10 11">
    <name type="scientific">Saprolegnia diclina (strain VS20)</name>
    <dbReference type="NCBI Taxonomy" id="1156394"/>
    <lineage>
        <taxon>Eukaryota</taxon>
        <taxon>Sar</taxon>
        <taxon>Stramenopiles</taxon>
        <taxon>Oomycota</taxon>
        <taxon>Saprolegniomycetes</taxon>
        <taxon>Saprolegniales</taxon>
        <taxon>Saprolegniaceae</taxon>
        <taxon>Saprolegnia</taxon>
    </lineage>
</organism>
<dbReference type="PROSITE" id="PS50255">
    <property type="entry name" value="CYTOCHROME_B5_2"/>
    <property type="match status" value="1"/>
</dbReference>
<dbReference type="InterPro" id="IPR001199">
    <property type="entry name" value="Cyt_B5-like_heme/steroid-bd"/>
</dbReference>
<keyword evidence="4 8" id="KW-0479">Metal-binding</keyword>
<dbReference type="EMBL" id="JH767134">
    <property type="protein sequence ID" value="EQC41529.1"/>
    <property type="molecule type" value="Genomic_DNA"/>
</dbReference>
<feature type="transmembrane region" description="Helical" evidence="8">
    <location>
        <begin position="136"/>
        <end position="153"/>
    </location>
</feature>
<dbReference type="InterPro" id="IPR036400">
    <property type="entry name" value="Cyt_B5-like_heme/steroid_sf"/>
</dbReference>
<dbReference type="OrthoDB" id="260519at2759"/>
<keyword evidence="2 8" id="KW-0349">Heme</keyword>
<dbReference type="GeneID" id="19942221"/>
<evidence type="ECO:0000256" key="5">
    <source>
        <dbReference type="ARBA" id="ARBA00023004"/>
    </source>
</evidence>
<evidence type="ECO:0000256" key="7">
    <source>
        <dbReference type="ARBA" id="ARBA00038168"/>
    </source>
</evidence>
<dbReference type="PANTHER" id="PTHR19359:SF14">
    <property type="entry name" value="CYTOCHROME B5 A"/>
    <property type="match status" value="1"/>
</dbReference>
<evidence type="ECO:0000256" key="6">
    <source>
        <dbReference type="ARBA" id="ARBA00023136"/>
    </source>
</evidence>
<dbReference type="SMART" id="SM01117">
    <property type="entry name" value="Cyt-b5"/>
    <property type="match status" value="1"/>
</dbReference>
<dbReference type="GO" id="GO:0016020">
    <property type="term" value="C:membrane"/>
    <property type="evidence" value="ECO:0007669"/>
    <property type="project" value="UniProtKB-SubCell"/>
</dbReference>
<evidence type="ECO:0000256" key="3">
    <source>
        <dbReference type="ARBA" id="ARBA00022692"/>
    </source>
</evidence>
<evidence type="ECO:0000313" key="10">
    <source>
        <dbReference type="EMBL" id="EQC41529.1"/>
    </source>
</evidence>
<dbReference type="VEuPathDB" id="FungiDB:SDRG_01494"/>
<dbReference type="GO" id="GO:0020037">
    <property type="term" value="F:heme binding"/>
    <property type="evidence" value="ECO:0007669"/>
    <property type="project" value="UniProtKB-UniRule"/>
</dbReference>
<dbReference type="OMA" id="MSEHHGR"/>
<sequence length="158" mass="17957">MRHGRGFKTTFVDHLRKRRQLANMSELHEYTAAEVLRHASTDDCWLILGDDGRQKIYDITAFLESHPGGPEILMDLAGQDAHEEFKEVGHSKAAQDMVEQLCIGRLRVDGRRKAKRGRVVLPVAVDDEKRPRHDRLVALMILLMALCFGYLLVPNTAL</sequence>
<dbReference type="RefSeq" id="XP_008605243.1">
    <property type="nucleotide sequence ID" value="XM_008607021.1"/>
</dbReference>
<evidence type="ECO:0000256" key="8">
    <source>
        <dbReference type="RuleBase" id="RU362121"/>
    </source>
</evidence>
<accession>T0QTP3</accession>
<dbReference type="PRINTS" id="PR00363">
    <property type="entry name" value="CYTOCHROMEB5"/>
</dbReference>
<gene>
    <name evidence="10" type="ORF">SDRG_01494</name>
</gene>
<proteinExistence type="inferred from homology"/>
<reference evidence="10 11" key="1">
    <citation type="submission" date="2012-04" db="EMBL/GenBank/DDBJ databases">
        <title>The Genome Sequence of Saprolegnia declina VS20.</title>
        <authorList>
            <consortium name="The Broad Institute Genome Sequencing Platform"/>
            <person name="Russ C."/>
            <person name="Nusbaum C."/>
            <person name="Tyler B."/>
            <person name="van West P."/>
            <person name="Dieguez-Uribeondo J."/>
            <person name="de Bruijn I."/>
            <person name="Tripathy S."/>
            <person name="Jiang R."/>
            <person name="Young S.K."/>
            <person name="Zeng Q."/>
            <person name="Gargeya S."/>
            <person name="Fitzgerald M."/>
            <person name="Haas B."/>
            <person name="Abouelleil A."/>
            <person name="Alvarado L."/>
            <person name="Arachchi H.M."/>
            <person name="Berlin A."/>
            <person name="Chapman S.B."/>
            <person name="Goldberg J."/>
            <person name="Griggs A."/>
            <person name="Gujja S."/>
            <person name="Hansen M."/>
            <person name="Howarth C."/>
            <person name="Imamovic A."/>
            <person name="Larimer J."/>
            <person name="McCowen C."/>
            <person name="Montmayeur A."/>
            <person name="Murphy C."/>
            <person name="Neiman D."/>
            <person name="Pearson M."/>
            <person name="Priest M."/>
            <person name="Roberts A."/>
            <person name="Saif S."/>
            <person name="Shea T."/>
            <person name="Sisk P."/>
            <person name="Sykes S."/>
            <person name="Wortman J."/>
            <person name="Nusbaum C."/>
            <person name="Birren B."/>
        </authorList>
    </citation>
    <scope>NUCLEOTIDE SEQUENCE [LARGE SCALE GENOMIC DNA]</scope>
    <source>
        <strain evidence="10 11">VS20</strain>
    </source>
</reference>
<dbReference type="PROSITE" id="PS00191">
    <property type="entry name" value="CYTOCHROME_B5_1"/>
    <property type="match status" value="1"/>
</dbReference>
<dbReference type="AlphaFoldDB" id="T0QTP3"/>
<dbReference type="InParanoid" id="T0QTP3"/>
<keyword evidence="3 8" id="KW-0812">Transmembrane</keyword>
<evidence type="ECO:0000259" key="9">
    <source>
        <dbReference type="PROSITE" id="PS50255"/>
    </source>
</evidence>
<name>T0QTP3_SAPDV</name>
<protein>
    <recommendedName>
        <fullName evidence="9">Cytochrome b5 heme-binding domain-containing protein</fullName>
    </recommendedName>
</protein>
<keyword evidence="6 8" id="KW-0472">Membrane</keyword>
<dbReference type="PANTHER" id="PTHR19359">
    <property type="entry name" value="CYTOCHROME B5"/>
    <property type="match status" value="1"/>
</dbReference>
<evidence type="ECO:0000256" key="4">
    <source>
        <dbReference type="ARBA" id="ARBA00022723"/>
    </source>
</evidence>
<keyword evidence="8" id="KW-1133">Transmembrane helix</keyword>
<dbReference type="Gene3D" id="3.10.120.10">
    <property type="entry name" value="Cytochrome b5-like heme/steroid binding domain"/>
    <property type="match status" value="1"/>
</dbReference>
<evidence type="ECO:0000256" key="1">
    <source>
        <dbReference type="ARBA" id="ARBA00004370"/>
    </source>
</evidence>
<dbReference type="STRING" id="1156394.T0QTP3"/>
<comment type="similarity">
    <text evidence="7 8">Belongs to the cytochrome b5 family.</text>
</comment>
<feature type="domain" description="Cytochrome b5 heme-binding" evidence="9">
    <location>
        <begin position="27"/>
        <end position="107"/>
    </location>
</feature>
<dbReference type="InterPro" id="IPR050668">
    <property type="entry name" value="Cytochrome_b5"/>
</dbReference>
<evidence type="ECO:0000313" key="11">
    <source>
        <dbReference type="Proteomes" id="UP000030762"/>
    </source>
</evidence>
<evidence type="ECO:0000256" key="2">
    <source>
        <dbReference type="ARBA" id="ARBA00022617"/>
    </source>
</evidence>
<keyword evidence="11" id="KW-1185">Reference proteome</keyword>
<dbReference type="Proteomes" id="UP000030762">
    <property type="component" value="Unassembled WGS sequence"/>
</dbReference>
<dbReference type="Pfam" id="PF00173">
    <property type="entry name" value="Cyt-b5"/>
    <property type="match status" value="1"/>
</dbReference>
<dbReference type="SUPFAM" id="SSF55856">
    <property type="entry name" value="Cytochrome b5-like heme/steroid binding domain"/>
    <property type="match status" value="1"/>
</dbReference>
<keyword evidence="5 8" id="KW-0408">Iron</keyword>
<dbReference type="eggNOG" id="KOG0537">
    <property type="taxonomic scope" value="Eukaryota"/>
</dbReference>